<comment type="caution">
    <text evidence="4">The sequence shown here is derived from an EMBL/GenBank/DDBJ whole genome shotgun (WGS) entry which is preliminary data.</text>
</comment>
<keyword evidence="1" id="KW-0238">DNA-binding</keyword>
<dbReference type="EMBL" id="QUTD01003249">
    <property type="protein sequence ID" value="RHY73527.1"/>
    <property type="molecule type" value="Genomic_DNA"/>
</dbReference>
<feature type="domain" description="HTH CENPB-type" evidence="3">
    <location>
        <begin position="1"/>
        <end position="35"/>
    </location>
</feature>
<organism evidence="4 5">
    <name type="scientific">Aphanomyces astaci</name>
    <name type="common">Crayfish plague agent</name>
    <dbReference type="NCBI Taxonomy" id="112090"/>
    <lineage>
        <taxon>Eukaryota</taxon>
        <taxon>Sar</taxon>
        <taxon>Stramenopiles</taxon>
        <taxon>Oomycota</taxon>
        <taxon>Saprolegniomycetes</taxon>
        <taxon>Saprolegniales</taxon>
        <taxon>Verrucalvaceae</taxon>
        <taxon>Aphanomyces</taxon>
    </lineage>
</organism>
<reference evidence="4 5" key="1">
    <citation type="submission" date="2018-08" db="EMBL/GenBank/DDBJ databases">
        <title>Aphanomyces genome sequencing and annotation.</title>
        <authorList>
            <person name="Minardi D."/>
            <person name="Oidtmann B."/>
            <person name="Van Der Giezen M."/>
            <person name="Studholme D.J."/>
        </authorList>
    </citation>
    <scope>NUCLEOTIDE SEQUENCE [LARGE SCALE GENOMIC DNA]</scope>
    <source>
        <strain evidence="4 5">D2</strain>
    </source>
</reference>
<proteinExistence type="predicted"/>
<evidence type="ECO:0000313" key="4">
    <source>
        <dbReference type="EMBL" id="RHY73527.1"/>
    </source>
</evidence>
<dbReference type="PROSITE" id="PS51253">
    <property type="entry name" value="HTH_CENPB"/>
    <property type="match status" value="1"/>
</dbReference>
<evidence type="ECO:0000256" key="2">
    <source>
        <dbReference type="SAM" id="MobiDB-lite"/>
    </source>
</evidence>
<dbReference type="Proteomes" id="UP000266643">
    <property type="component" value="Unassembled WGS sequence"/>
</dbReference>
<protein>
    <recommendedName>
        <fullName evidence="3">HTH CENPB-type domain-containing protein</fullName>
    </recommendedName>
</protein>
<sequence>MVKATQVYRRLVPHATLSDGWYQRFMARHSQLTNRVAQVISHARNNVDEAGIERLHQSLTDVIAEHGITAERVFNMDDTSFASRRKSKDVVALKGSPNVWAKTITTNFHLSIVACGTTGDLHTISKPTALRIASTAWLTHMLPKNIVSGFETAGIFPVSLDNMMQRFNLFKGGGSPESYVHATWLVHQEAIRTEMLCLPGKGKKRVGRKTIDVGGRILTLSLLSEIDATAEERKAATKRKLALQGKRAKKRKKSQKGKHPSGIGLVSTNLVDGADSDSSGNDEQPGDGVVEPFLLVDSVVV</sequence>
<feature type="compositionally biased region" description="Polar residues" evidence="2">
    <location>
        <begin position="266"/>
        <end position="282"/>
    </location>
</feature>
<feature type="compositionally biased region" description="Basic residues" evidence="2">
    <location>
        <begin position="238"/>
        <end position="259"/>
    </location>
</feature>
<gene>
    <name evidence="4" type="ORF">DYB30_001221</name>
</gene>
<dbReference type="GO" id="GO:0003677">
    <property type="term" value="F:DNA binding"/>
    <property type="evidence" value="ECO:0007669"/>
    <property type="project" value="UniProtKB-KW"/>
</dbReference>
<accession>A0A397E5J7</accession>
<dbReference type="AlphaFoldDB" id="A0A397E5J7"/>
<dbReference type="VEuPathDB" id="FungiDB:H257_02792"/>
<evidence type="ECO:0000259" key="3">
    <source>
        <dbReference type="PROSITE" id="PS51253"/>
    </source>
</evidence>
<feature type="region of interest" description="Disordered" evidence="2">
    <location>
        <begin position="238"/>
        <end position="289"/>
    </location>
</feature>
<evidence type="ECO:0000256" key="1">
    <source>
        <dbReference type="ARBA" id="ARBA00023125"/>
    </source>
</evidence>
<name>A0A397E5J7_APHAT</name>
<evidence type="ECO:0000313" key="5">
    <source>
        <dbReference type="Proteomes" id="UP000266643"/>
    </source>
</evidence>
<dbReference type="VEuPathDB" id="FungiDB:H257_08670"/>
<dbReference type="InterPro" id="IPR006600">
    <property type="entry name" value="HTH_CenpB_DNA-bd_dom"/>
</dbReference>